<comment type="caution">
    <text evidence="3">The sequence shown here is derived from an EMBL/GenBank/DDBJ whole genome shotgun (WGS) entry which is preliminary data.</text>
</comment>
<evidence type="ECO:0000256" key="1">
    <source>
        <dbReference type="SAM" id="MobiDB-lite"/>
    </source>
</evidence>
<protein>
    <submittedName>
        <fullName evidence="3">Endolytic transglycosylase MltG</fullName>
    </submittedName>
</protein>
<dbReference type="EMBL" id="JABTTE010000001">
    <property type="protein sequence ID" value="NSL50331.1"/>
    <property type="molecule type" value="Genomic_DNA"/>
</dbReference>
<gene>
    <name evidence="3" type="ORF">HR057_00990</name>
</gene>
<keyword evidence="2" id="KW-0812">Transmembrane</keyword>
<name>A0A8J8K732_9BACI</name>
<dbReference type="InterPro" id="IPR003770">
    <property type="entry name" value="MLTG-like"/>
</dbReference>
<dbReference type="RefSeq" id="WP_173729522.1">
    <property type="nucleotide sequence ID" value="NZ_JABTTE010000001.1"/>
</dbReference>
<organism evidence="3 4">
    <name type="scientific">Calidifontibacillus erzurumensis</name>
    <dbReference type="NCBI Taxonomy" id="2741433"/>
    <lineage>
        <taxon>Bacteria</taxon>
        <taxon>Bacillati</taxon>
        <taxon>Bacillota</taxon>
        <taxon>Bacilli</taxon>
        <taxon>Bacillales</taxon>
        <taxon>Bacillaceae</taxon>
        <taxon>Calidifontibacillus/Schinkia group</taxon>
        <taxon>Calidifontibacillus</taxon>
    </lineage>
</organism>
<feature type="transmembrane region" description="Helical" evidence="2">
    <location>
        <begin position="6"/>
        <end position="26"/>
    </location>
</feature>
<proteinExistence type="predicted"/>
<dbReference type="AlphaFoldDB" id="A0A8J8K732"/>
<dbReference type="Pfam" id="PF02618">
    <property type="entry name" value="YceG"/>
    <property type="match status" value="1"/>
</dbReference>
<sequence>MFNNTLRSFSLGMIMATSFITAVYLLQPKSLENDMAMTESQIEQYLNEKEYVAIPKAEYIELLAQKGANPELKEEKIKQETTDTQEKEKEEQATYTLIIESGMSTKEIADLLEQSGIIEDSNTFVQFLEEKNWSRSIQIGSYDLNRSMSYEEIGKIITKKLTSP</sequence>
<dbReference type="Gene3D" id="3.30.1490.480">
    <property type="entry name" value="Endolytic murein transglycosylase"/>
    <property type="match status" value="1"/>
</dbReference>
<evidence type="ECO:0000256" key="2">
    <source>
        <dbReference type="SAM" id="Phobius"/>
    </source>
</evidence>
<keyword evidence="4" id="KW-1185">Reference proteome</keyword>
<feature type="region of interest" description="Disordered" evidence="1">
    <location>
        <begin position="71"/>
        <end position="91"/>
    </location>
</feature>
<evidence type="ECO:0000313" key="4">
    <source>
        <dbReference type="Proteomes" id="UP000625804"/>
    </source>
</evidence>
<dbReference type="Proteomes" id="UP000625804">
    <property type="component" value="Unassembled WGS sequence"/>
</dbReference>
<evidence type="ECO:0000313" key="3">
    <source>
        <dbReference type="EMBL" id="NSL50331.1"/>
    </source>
</evidence>
<keyword evidence="2" id="KW-0472">Membrane</keyword>
<reference evidence="3" key="1">
    <citation type="submission" date="2020-06" db="EMBL/GenBank/DDBJ databases">
        <title>A novel thermopfilic bacterium from Erzurum, Turkey.</title>
        <authorList>
            <person name="Adiguzel A."/>
            <person name="Ay H."/>
            <person name="Baltaci M.O."/>
        </authorList>
    </citation>
    <scope>NUCLEOTIDE SEQUENCE</scope>
    <source>
        <strain evidence="3">P2</strain>
    </source>
</reference>
<accession>A0A8J8K732</accession>
<keyword evidence="2" id="KW-1133">Transmembrane helix</keyword>